<evidence type="ECO:0000256" key="2">
    <source>
        <dbReference type="ARBA" id="ARBA00022649"/>
    </source>
</evidence>
<reference evidence="4 5" key="1">
    <citation type="submission" date="2019-07" db="EMBL/GenBank/DDBJ databases">
        <title>Whole genome shotgun sequence of Brevifollis gellanilyticus NBRC 108608.</title>
        <authorList>
            <person name="Hosoyama A."/>
            <person name="Uohara A."/>
            <person name="Ohji S."/>
            <person name="Ichikawa N."/>
        </authorList>
    </citation>
    <scope>NUCLEOTIDE SEQUENCE [LARGE SCALE GENOMIC DNA]</scope>
    <source>
        <strain evidence="4 5">NBRC 108608</strain>
    </source>
</reference>
<accession>A0A512MHL2</accession>
<comment type="similarity">
    <text evidence="1 3">Belongs to the RelE toxin family.</text>
</comment>
<dbReference type="AlphaFoldDB" id="A0A512MHL2"/>
<keyword evidence="2" id="KW-1277">Toxin-antitoxin system</keyword>
<dbReference type="PIRSF" id="PIRSF029218">
    <property type="entry name" value="ParE"/>
    <property type="match status" value="1"/>
</dbReference>
<evidence type="ECO:0000256" key="3">
    <source>
        <dbReference type="PIRNR" id="PIRNR029218"/>
    </source>
</evidence>
<dbReference type="Pfam" id="PF05016">
    <property type="entry name" value="ParE_toxin"/>
    <property type="match status" value="1"/>
</dbReference>
<dbReference type="EMBL" id="BKAG01000059">
    <property type="protein sequence ID" value="GEP45821.1"/>
    <property type="molecule type" value="Genomic_DNA"/>
</dbReference>
<dbReference type="PANTHER" id="PTHR33755">
    <property type="entry name" value="TOXIN PARE1-RELATED"/>
    <property type="match status" value="1"/>
</dbReference>
<proteinExistence type="inferred from homology"/>
<protein>
    <recommendedName>
        <fullName evidence="3">Toxin</fullName>
    </recommendedName>
</protein>
<dbReference type="Gene3D" id="3.30.2310.20">
    <property type="entry name" value="RelE-like"/>
    <property type="match status" value="1"/>
</dbReference>
<name>A0A512MHL2_9BACT</name>
<dbReference type="OrthoDB" id="9798046at2"/>
<gene>
    <name evidence="4" type="ORF">BGE01nite_51120</name>
</gene>
<comment type="caution">
    <text evidence="4">The sequence shown here is derived from an EMBL/GenBank/DDBJ whole genome shotgun (WGS) entry which is preliminary data.</text>
</comment>
<dbReference type="InterPro" id="IPR035093">
    <property type="entry name" value="RelE/ParE_toxin_dom_sf"/>
</dbReference>
<organism evidence="4 5">
    <name type="scientific">Brevifollis gellanilyticus</name>
    <dbReference type="NCBI Taxonomy" id="748831"/>
    <lineage>
        <taxon>Bacteria</taxon>
        <taxon>Pseudomonadati</taxon>
        <taxon>Verrucomicrobiota</taxon>
        <taxon>Verrucomicrobiia</taxon>
        <taxon>Verrucomicrobiales</taxon>
        <taxon>Verrucomicrobiaceae</taxon>
    </lineage>
</organism>
<dbReference type="RefSeq" id="WP_146855078.1">
    <property type="nucleotide sequence ID" value="NZ_BKAG01000059.1"/>
</dbReference>
<evidence type="ECO:0000313" key="4">
    <source>
        <dbReference type="EMBL" id="GEP45821.1"/>
    </source>
</evidence>
<dbReference type="InterPro" id="IPR007712">
    <property type="entry name" value="RelE/ParE_toxin"/>
</dbReference>
<dbReference type="PANTHER" id="PTHR33755:SF6">
    <property type="entry name" value="PLASMID STABILIZATION SYSTEM PROTEIN"/>
    <property type="match status" value="1"/>
</dbReference>
<evidence type="ECO:0000313" key="5">
    <source>
        <dbReference type="Proteomes" id="UP000321577"/>
    </source>
</evidence>
<sequence>MARVVYSNAAKTDLVEIWDYISADSQRQADRLLEKFRAKLEHLAKWNTLGRPRPEFGKDCRSYPFGKYCFFFRPVDDGIEVIRVIHSARDLDQIDFPE</sequence>
<evidence type="ECO:0000256" key="1">
    <source>
        <dbReference type="ARBA" id="ARBA00006226"/>
    </source>
</evidence>
<keyword evidence="5" id="KW-1185">Reference proteome</keyword>
<dbReference type="Proteomes" id="UP000321577">
    <property type="component" value="Unassembled WGS sequence"/>
</dbReference>
<dbReference type="InterPro" id="IPR051803">
    <property type="entry name" value="TA_system_RelE-like_toxin"/>
</dbReference>
<dbReference type="InterPro" id="IPR028344">
    <property type="entry name" value="ParE1/4"/>
</dbReference>